<evidence type="ECO:0000256" key="1">
    <source>
        <dbReference type="SAM" id="MobiDB-lite"/>
    </source>
</evidence>
<feature type="compositionally biased region" description="Basic and acidic residues" evidence="1">
    <location>
        <begin position="32"/>
        <end position="43"/>
    </location>
</feature>
<evidence type="ECO:0000313" key="2">
    <source>
        <dbReference type="EMBL" id="KYG10919.1"/>
    </source>
</evidence>
<dbReference type="Proteomes" id="UP000075502">
    <property type="component" value="Unassembled WGS sequence"/>
</dbReference>
<accession>A0A150U1V2</accession>
<dbReference type="AlphaFoldDB" id="A0A150U1V2"/>
<feature type="compositionally biased region" description="Polar residues" evidence="1">
    <location>
        <begin position="16"/>
        <end position="31"/>
    </location>
</feature>
<evidence type="ECO:0000313" key="3">
    <source>
        <dbReference type="Proteomes" id="UP000075502"/>
    </source>
</evidence>
<proteinExistence type="predicted"/>
<protein>
    <submittedName>
        <fullName evidence="2">Uncharacterized protein</fullName>
    </submittedName>
</protein>
<dbReference type="EMBL" id="JEME01000183">
    <property type="protein sequence ID" value="KYG10919.1"/>
    <property type="molecule type" value="Genomic_DNA"/>
</dbReference>
<organism evidence="2 3">
    <name type="scientific">Sorangium cellulosum</name>
    <name type="common">Polyangium cellulosum</name>
    <dbReference type="NCBI Taxonomy" id="56"/>
    <lineage>
        <taxon>Bacteria</taxon>
        <taxon>Pseudomonadati</taxon>
        <taxon>Myxococcota</taxon>
        <taxon>Polyangia</taxon>
        <taxon>Polyangiales</taxon>
        <taxon>Polyangiaceae</taxon>
        <taxon>Sorangium</taxon>
    </lineage>
</organism>
<feature type="region of interest" description="Disordered" evidence="1">
    <location>
        <begin position="1"/>
        <end position="50"/>
    </location>
</feature>
<reference evidence="2 3" key="1">
    <citation type="submission" date="2014-02" db="EMBL/GenBank/DDBJ databases">
        <title>The small core and large imbalanced accessory genome model reveals a collaborative survival strategy of Sorangium cellulosum strains in nature.</title>
        <authorList>
            <person name="Han K."/>
            <person name="Peng R."/>
            <person name="Blom J."/>
            <person name="Li Y.-Z."/>
        </authorList>
    </citation>
    <scope>NUCLEOTIDE SEQUENCE [LARGE SCALE GENOMIC DNA]</scope>
    <source>
        <strain evidence="2 3">So0007-03</strain>
    </source>
</reference>
<comment type="caution">
    <text evidence="2">The sequence shown here is derived from an EMBL/GenBank/DDBJ whole genome shotgun (WGS) entry which is preliminary data.</text>
</comment>
<gene>
    <name evidence="2" type="ORF">BE21_09520</name>
</gene>
<sequence>MAMRPSSSASRPSSSGAACTTSWNENSSESASRPRNETTRRSEGVNGPAWSSMESLITGAIYQTSWWCQQRAAARRARPGRW</sequence>
<feature type="compositionally biased region" description="Low complexity" evidence="1">
    <location>
        <begin position="1"/>
        <end position="15"/>
    </location>
</feature>
<name>A0A150U1V2_SORCE</name>